<reference evidence="3 4" key="1">
    <citation type="submission" date="2018-12" db="EMBL/GenBank/DDBJ databases">
        <title>Draft genome sequence of Xylaria grammica IHI A82.</title>
        <authorList>
            <person name="Buettner E."/>
            <person name="Kellner H."/>
        </authorList>
    </citation>
    <scope>NUCLEOTIDE SEQUENCE [LARGE SCALE GENOMIC DNA]</scope>
    <source>
        <strain evidence="3 4">IHI A82</strain>
    </source>
</reference>
<dbReference type="Gene3D" id="3.40.50.300">
    <property type="entry name" value="P-loop containing nucleotide triphosphate hydrolases"/>
    <property type="match status" value="1"/>
</dbReference>
<name>A0A439CWS9_9PEZI</name>
<dbReference type="PANTHER" id="PTHR46411:SF2">
    <property type="entry name" value="AAA+ ATPASE DOMAIN-CONTAINING PROTEIN"/>
    <property type="match status" value="1"/>
</dbReference>
<feature type="compositionally biased region" description="Low complexity" evidence="1">
    <location>
        <begin position="985"/>
        <end position="994"/>
    </location>
</feature>
<sequence>MTANMPYPMENVQGHKDPDFGIEVKNPTNGVLPIVPPSRVHSPIPCENGENAGGQMADTMAALKDQDQVQKLVSNDVSNRSKEQAELTQELVKDDEVSETELFRETRHAFFHGPETLEKRRKNAKRRLLQSQAYQGLLESRITDLEEKIRKILDTPEPNNEGKQTAEASNITKVISELSWSKFRGSIQVDPRANRYTWEHVPELDTNPKAMIEILTERPRYDEIRTMDDERITGERDQGSESQEPISFGSFNSAFSPFQEELPYLIRIRSPLLLKVLKEITGLQTCLGPHGHVLVLFKPFKPLISFADKIHERFKRLSSGQPSSTGTPNDKQAGTVMFAPNETETEEARECLKLLCDVLEKWLQPKIILYATPNLCLSMICFDDLWYVFKPGAEVRTRGKGQIQLLRILKVTGGREVLQKWRDPPDNNGLAKLKDEGCTPGSFILECFFIHFDGHQYGPVNQAFHIPKFDGRRELTSLPVIPLEYDPEEDKIRDDLLARGQKFVKLSDPTKAAHKKYHGLTLDARQDQVESNVIIDFELAFVEKPENKPIIGVEDLVDDDMRELADVWRQHTPCDIPGCCGSDIIYNDYEVDERHRNEVGKSPLLDSVWQANQLGEDHMVLLPPKVYGFVLRTRKWASFDIDLLAEVEYKNGWDRLVIQPEIKHMILALVETHEKPNGEEGREKRKLTSMDLVGGKGNGLIILLHGEPGVGKTSTAECVADHTERPLFPVTCGDIGDNAQLVETNLERNFQLAHKWGCVLLLDEADIFLSKRNNHDITRNAIVSVFLRTLEYYSGILFLTTNRVGMIDRAFKSRIHLTLYYPRLNKETSLKIWKNNIESLEAGIKDSQRQFQVESDEILEFAKAQYKDIKRRKLRRWNGRQIRNAFQTAIAIANFEATSPGAIPRLGKSQFKKVARSAIDFESYLNALHRGKDEAVLAQEGFQRLDDWKGVPVLTHRTAPIQAFGGRSRRRGGYEDSTSEDTDSDSSSSGSSSDSSDDDSESDHHAKRKAKRRKQSAESSSSERESKSKNRSKKKRR</sequence>
<dbReference type="Proteomes" id="UP000286045">
    <property type="component" value="Unassembled WGS sequence"/>
</dbReference>
<dbReference type="InterPro" id="IPR054289">
    <property type="entry name" value="DUF7025"/>
</dbReference>
<dbReference type="SUPFAM" id="SSF52540">
    <property type="entry name" value="P-loop containing nucleoside triphosphate hydrolases"/>
    <property type="match status" value="1"/>
</dbReference>
<dbReference type="GO" id="GO:0005524">
    <property type="term" value="F:ATP binding"/>
    <property type="evidence" value="ECO:0007669"/>
    <property type="project" value="InterPro"/>
</dbReference>
<dbReference type="InterPro" id="IPR056599">
    <property type="entry name" value="AAA_lid_fung"/>
</dbReference>
<comment type="caution">
    <text evidence="3">The sequence shown here is derived from an EMBL/GenBank/DDBJ whole genome shotgun (WGS) entry which is preliminary data.</text>
</comment>
<feature type="region of interest" description="Disordered" evidence="1">
    <location>
        <begin position="959"/>
        <end position="1037"/>
    </location>
</feature>
<dbReference type="SMART" id="SM00382">
    <property type="entry name" value="AAA"/>
    <property type="match status" value="1"/>
</dbReference>
<protein>
    <recommendedName>
        <fullName evidence="2">AAA+ ATPase domain-containing protein</fullName>
    </recommendedName>
</protein>
<dbReference type="GO" id="GO:0016887">
    <property type="term" value="F:ATP hydrolysis activity"/>
    <property type="evidence" value="ECO:0007669"/>
    <property type="project" value="InterPro"/>
</dbReference>
<dbReference type="Pfam" id="PF22942">
    <property type="entry name" value="DUF7025"/>
    <property type="match status" value="1"/>
</dbReference>
<evidence type="ECO:0000313" key="3">
    <source>
        <dbReference type="EMBL" id="RWA06679.1"/>
    </source>
</evidence>
<dbReference type="InterPro" id="IPR003959">
    <property type="entry name" value="ATPase_AAA_core"/>
</dbReference>
<dbReference type="PANTHER" id="PTHR46411">
    <property type="entry name" value="FAMILY ATPASE, PUTATIVE-RELATED"/>
    <property type="match status" value="1"/>
</dbReference>
<gene>
    <name evidence="3" type="ORF">EKO27_g8426</name>
</gene>
<feature type="compositionally biased region" description="Basic residues" evidence="1">
    <location>
        <begin position="1005"/>
        <end position="1014"/>
    </location>
</feature>
<dbReference type="AlphaFoldDB" id="A0A439CWS9"/>
<evidence type="ECO:0000259" key="2">
    <source>
        <dbReference type="SMART" id="SM00382"/>
    </source>
</evidence>
<keyword evidence="4" id="KW-1185">Reference proteome</keyword>
<organism evidence="3 4">
    <name type="scientific">Xylaria grammica</name>
    <dbReference type="NCBI Taxonomy" id="363999"/>
    <lineage>
        <taxon>Eukaryota</taxon>
        <taxon>Fungi</taxon>
        <taxon>Dikarya</taxon>
        <taxon>Ascomycota</taxon>
        <taxon>Pezizomycotina</taxon>
        <taxon>Sordariomycetes</taxon>
        <taxon>Xylariomycetidae</taxon>
        <taxon>Xylariales</taxon>
        <taxon>Xylariaceae</taxon>
        <taxon>Xylaria</taxon>
    </lineage>
</organism>
<dbReference type="CDD" id="cd19481">
    <property type="entry name" value="RecA-like_protease"/>
    <property type="match status" value="1"/>
</dbReference>
<feature type="domain" description="AAA+ ATPase" evidence="2">
    <location>
        <begin position="698"/>
        <end position="823"/>
    </location>
</feature>
<proteinExistence type="predicted"/>
<evidence type="ECO:0000256" key="1">
    <source>
        <dbReference type="SAM" id="MobiDB-lite"/>
    </source>
</evidence>
<evidence type="ECO:0000313" key="4">
    <source>
        <dbReference type="Proteomes" id="UP000286045"/>
    </source>
</evidence>
<accession>A0A439CWS9</accession>
<dbReference type="InterPro" id="IPR027417">
    <property type="entry name" value="P-loop_NTPase"/>
</dbReference>
<dbReference type="EMBL" id="RYZI01000317">
    <property type="protein sequence ID" value="RWA06679.1"/>
    <property type="molecule type" value="Genomic_DNA"/>
</dbReference>
<dbReference type="Pfam" id="PF00004">
    <property type="entry name" value="AAA"/>
    <property type="match status" value="1"/>
</dbReference>
<dbReference type="Pfam" id="PF23232">
    <property type="entry name" value="AAA_lid_13"/>
    <property type="match status" value="1"/>
</dbReference>
<dbReference type="InterPro" id="IPR003593">
    <property type="entry name" value="AAA+_ATPase"/>
</dbReference>